<evidence type="ECO:0000259" key="12">
    <source>
        <dbReference type="SMART" id="SM01420"/>
    </source>
</evidence>
<protein>
    <submittedName>
        <fullName evidence="13">Ion transport domain,Transient receptor potential channel, canonical,Ankyrin repeat-containing</fullName>
    </submittedName>
</protein>
<evidence type="ECO:0000256" key="10">
    <source>
        <dbReference type="PROSITE-ProRule" id="PRU00023"/>
    </source>
</evidence>
<dbReference type="PRINTS" id="PR01097">
    <property type="entry name" value="TRNSRECEPTRP"/>
</dbReference>
<feature type="repeat" description="ANK" evidence="10">
    <location>
        <begin position="135"/>
        <end position="167"/>
    </location>
</feature>
<keyword evidence="7" id="KW-0406">Ion transport</keyword>
<name>A0A5E4NQZ3_9HEMI</name>
<dbReference type="Pfam" id="PF08344">
    <property type="entry name" value="TRP_2"/>
    <property type="match status" value="1"/>
</dbReference>
<evidence type="ECO:0000256" key="2">
    <source>
        <dbReference type="ARBA" id="ARBA00022448"/>
    </source>
</evidence>
<comment type="subcellular location">
    <subcellularLocation>
        <location evidence="1">Membrane</location>
        <topology evidence="1">Multi-pass membrane protein</topology>
    </subcellularLocation>
</comment>
<evidence type="ECO:0000256" key="4">
    <source>
        <dbReference type="ARBA" id="ARBA00022737"/>
    </source>
</evidence>
<feature type="transmembrane region" description="Helical" evidence="11">
    <location>
        <begin position="327"/>
        <end position="347"/>
    </location>
</feature>
<dbReference type="GO" id="GO:0005886">
    <property type="term" value="C:plasma membrane"/>
    <property type="evidence" value="ECO:0007669"/>
    <property type="project" value="TreeGrafter"/>
</dbReference>
<dbReference type="InterPro" id="IPR002153">
    <property type="entry name" value="TRPC_channel"/>
</dbReference>
<dbReference type="Gene3D" id="1.25.40.20">
    <property type="entry name" value="Ankyrin repeat-containing domain"/>
    <property type="match status" value="1"/>
</dbReference>
<dbReference type="SMART" id="SM01420">
    <property type="entry name" value="TRP_2"/>
    <property type="match status" value="1"/>
</dbReference>
<sequence>MSRRNKSKIAMAGKWYSFTDELSLDEENFFTLVENCDVSGVEKYMATYLVNLNMKNYQAITPLHLAIQNDCEPLVDLFLRQKGVRIGDSVLYAIAHDNLNLLNRLLGYVDVHGGKGALNADAANDNEDDSDEFRPFMTALMLAAQCGQYEIVEYLLSHGHRIDRPHPTRCACEDRCSDAARLRRGLDAVADGCKRLNTYQAISNPTYVCCTSADDPILVCFELHDELLECGAAEQVYASVYAGMAQQVRQFAVELLVNCRTSDEVKVLLRNWDGCKLKGRFPYPRLITAMDHGQKEFVAQSKVQQVLETEWIGDWIEWKSYSTTWRLLHVLLRFLMSPAIVLMGLLAPDSSLNRRNRLPINRMFNSLVAYSVFLVLLFYHSHMDKLQMRRGFPESPTRLPIAVFVLGHVVEKIKLQRLHGFKRYYKNMWNWFDTVKLALFSLAFLFWTAAELQTKEVDTELDRKYWHWADPQLIAEGLFTIATIMAYLRLLFLCQLNYYIGPMQVSLGKVLTDFVKFASFLIIIMVAFTFGLGTLYAYYAGMKKMDPESGALTVQENSFVSIPDTFNTLFWGIFCMASLDSPNVIVGNVGGDGALLETQQHYFTQLVGYGLFGVFEVLMVVVMLNIFIAAMSITFQRVSDNAEYEWLLGRTKVYVNYMLLDNLPPPFNLLPTTATVSRTFKSMSVRFNGGYAEMDDADDAAVNGSAEYRGLMVELIKRYFTHRNQP</sequence>
<gene>
    <name evidence="13" type="ORF">CINCED_3A002146</name>
</gene>
<keyword evidence="4" id="KW-0677">Repeat</keyword>
<proteinExistence type="predicted"/>
<dbReference type="EMBL" id="CABPRJ010002395">
    <property type="protein sequence ID" value="VVC45159.1"/>
    <property type="molecule type" value="Genomic_DNA"/>
</dbReference>
<dbReference type="GO" id="GO:0015279">
    <property type="term" value="F:store-operated calcium channel activity"/>
    <property type="evidence" value="ECO:0007669"/>
    <property type="project" value="TreeGrafter"/>
</dbReference>
<evidence type="ECO:0000256" key="8">
    <source>
        <dbReference type="ARBA" id="ARBA00023136"/>
    </source>
</evidence>
<dbReference type="Pfam" id="PF00023">
    <property type="entry name" value="Ank"/>
    <property type="match status" value="1"/>
</dbReference>
<dbReference type="PROSITE" id="PS50088">
    <property type="entry name" value="ANK_REPEAT"/>
    <property type="match status" value="1"/>
</dbReference>
<accession>A0A5E4NQZ3</accession>
<keyword evidence="13" id="KW-0675">Receptor</keyword>
<dbReference type="GO" id="GO:0034703">
    <property type="term" value="C:cation channel complex"/>
    <property type="evidence" value="ECO:0007669"/>
    <property type="project" value="TreeGrafter"/>
</dbReference>
<evidence type="ECO:0000256" key="3">
    <source>
        <dbReference type="ARBA" id="ARBA00022692"/>
    </source>
</evidence>
<dbReference type="Pfam" id="PF00520">
    <property type="entry name" value="Ion_trans"/>
    <property type="match status" value="1"/>
</dbReference>
<dbReference type="Proteomes" id="UP000325440">
    <property type="component" value="Unassembled WGS sequence"/>
</dbReference>
<dbReference type="InterPro" id="IPR036770">
    <property type="entry name" value="Ankyrin_rpt-contain_sf"/>
</dbReference>
<keyword evidence="14" id="KW-1185">Reference proteome</keyword>
<feature type="transmembrane region" description="Helical" evidence="11">
    <location>
        <begin position="431"/>
        <end position="450"/>
    </location>
</feature>
<dbReference type="GO" id="GO:0051480">
    <property type="term" value="P:regulation of cytosolic calcium ion concentration"/>
    <property type="evidence" value="ECO:0007669"/>
    <property type="project" value="TreeGrafter"/>
</dbReference>
<dbReference type="SMART" id="SM00248">
    <property type="entry name" value="ANK"/>
    <property type="match status" value="2"/>
</dbReference>
<evidence type="ECO:0000256" key="5">
    <source>
        <dbReference type="ARBA" id="ARBA00022989"/>
    </source>
</evidence>
<feature type="transmembrane region" description="Helical" evidence="11">
    <location>
        <begin position="473"/>
        <end position="493"/>
    </location>
</feature>
<feature type="transmembrane region" description="Helical" evidence="11">
    <location>
        <begin position="359"/>
        <end position="379"/>
    </location>
</feature>
<feature type="domain" description="Transient receptor ion channel" evidence="12">
    <location>
        <begin position="170"/>
        <end position="238"/>
    </location>
</feature>
<keyword evidence="9" id="KW-0407">Ion channel</keyword>
<evidence type="ECO:0000256" key="6">
    <source>
        <dbReference type="ARBA" id="ARBA00023043"/>
    </source>
</evidence>
<evidence type="ECO:0000256" key="9">
    <source>
        <dbReference type="ARBA" id="ARBA00023303"/>
    </source>
</evidence>
<keyword evidence="8 11" id="KW-0472">Membrane</keyword>
<feature type="transmembrane region" description="Helical" evidence="11">
    <location>
        <begin position="514"/>
        <end position="539"/>
    </location>
</feature>
<feature type="transmembrane region" description="Helical" evidence="11">
    <location>
        <begin position="606"/>
        <end position="628"/>
    </location>
</feature>
<dbReference type="InterPro" id="IPR013555">
    <property type="entry name" value="TRP_dom"/>
</dbReference>
<evidence type="ECO:0000256" key="11">
    <source>
        <dbReference type="SAM" id="Phobius"/>
    </source>
</evidence>
<dbReference type="InterPro" id="IPR002110">
    <property type="entry name" value="Ankyrin_rpt"/>
</dbReference>
<evidence type="ECO:0000313" key="14">
    <source>
        <dbReference type="Proteomes" id="UP000325440"/>
    </source>
</evidence>
<evidence type="ECO:0000313" key="13">
    <source>
        <dbReference type="EMBL" id="VVC45159.1"/>
    </source>
</evidence>
<dbReference type="SUPFAM" id="SSF48403">
    <property type="entry name" value="Ankyrin repeat"/>
    <property type="match status" value="1"/>
</dbReference>
<keyword evidence="6 10" id="KW-0040">ANK repeat</keyword>
<keyword evidence="5 11" id="KW-1133">Transmembrane helix</keyword>
<dbReference type="PANTHER" id="PTHR10117">
    <property type="entry name" value="TRANSIENT RECEPTOR POTENTIAL CHANNEL"/>
    <property type="match status" value="1"/>
</dbReference>
<keyword evidence="3 11" id="KW-0812">Transmembrane</keyword>
<dbReference type="OrthoDB" id="2373987at2759"/>
<organism evidence="13 14">
    <name type="scientific">Cinara cedri</name>
    <dbReference type="NCBI Taxonomy" id="506608"/>
    <lineage>
        <taxon>Eukaryota</taxon>
        <taxon>Metazoa</taxon>
        <taxon>Ecdysozoa</taxon>
        <taxon>Arthropoda</taxon>
        <taxon>Hexapoda</taxon>
        <taxon>Insecta</taxon>
        <taxon>Pterygota</taxon>
        <taxon>Neoptera</taxon>
        <taxon>Paraneoptera</taxon>
        <taxon>Hemiptera</taxon>
        <taxon>Sternorrhyncha</taxon>
        <taxon>Aphidomorpha</taxon>
        <taxon>Aphidoidea</taxon>
        <taxon>Aphididae</taxon>
        <taxon>Lachninae</taxon>
        <taxon>Cinara</taxon>
    </lineage>
</organism>
<reference evidence="13 14" key="1">
    <citation type="submission" date="2019-08" db="EMBL/GenBank/DDBJ databases">
        <authorList>
            <person name="Alioto T."/>
            <person name="Alioto T."/>
            <person name="Gomez Garrido J."/>
        </authorList>
    </citation>
    <scope>NUCLEOTIDE SEQUENCE [LARGE SCALE GENOMIC DNA]</scope>
</reference>
<keyword evidence="2" id="KW-0813">Transport</keyword>
<dbReference type="GO" id="GO:0070679">
    <property type="term" value="F:inositol 1,4,5 trisphosphate binding"/>
    <property type="evidence" value="ECO:0007669"/>
    <property type="project" value="TreeGrafter"/>
</dbReference>
<dbReference type="PANTHER" id="PTHR10117:SF54">
    <property type="entry name" value="TRANSIENT RECEPTOR POTENTIAL-GAMMA PROTEIN"/>
    <property type="match status" value="1"/>
</dbReference>
<evidence type="ECO:0000256" key="1">
    <source>
        <dbReference type="ARBA" id="ARBA00004141"/>
    </source>
</evidence>
<dbReference type="InterPro" id="IPR005821">
    <property type="entry name" value="Ion_trans_dom"/>
</dbReference>
<dbReference type="AlphaFoldDB" id="A0A5E4NQZ3"/>
<evidence type="ECO:0000256" key="7">
    <source>
        <dbReference type="ARBA" id="ARBA00023065"/>
    </source>
</evidence>